<accession>A0A8H7N411</accession>
<dbReference type="Pfam" id="PF00995">
    <property type="entry name" value="Sec1"/>
    <property type="match status" value="1"/>
</dbReference>
<proteinExistence type="inferred from homology"/>
<dbReference type="Proteomes" id="UP000616885">
    <property type="component" value="Unassembled WGS sequence"/>
</dbReference>
<evidence type="ECO:0000313" key="3">
    <source>
        <dbReference type="Proteomes" id="UP000616885"/>
    </source>
</evidence>
<dbReference type="SUPFAM" id="SSF56815">
    <property type="entry name" value="Sec1/munc18-like (SM) proteins"/>
    <property type="match status" value="1"/>
</dbReference>
<dbReference type="AlphaFoldDB" id="A0A8H7N411"/>
<evidence type="ECO:0008006" key="4">
    <source>
        <dbReference type="Google" id="ProtNLM"/>
    </source>
</evidence>
<gene>
    <name evidence="2" type="ORF">IM811_003813</name>
</gene>
<evidence type="ECO:0000256" key="1">
    <source>
        <dbReference type="ARBA" id="ARBA00009884"/>
    </source>
</evidence>
<evidence type="ECO:0000313" key="2">
    <source>
        <dbReference type="EMBL" id="KAF9745512.1"/>
    </source>
</evidence>
<dbReference type="EMBL" id="JADCTT010000012">
    <property type="protein sequence ID" value="KAF9745512.1"/>
    <property type="molecule type" value="Genomic_DNA"/>
</dbReference>
<sequence>MDVSQAIAGYVSRVVAPSSDALSAPASSSKMKTLLLDRETVSIVSTAVTQSSLLNHEVYLIDRLDNASREKMRHLRCLCLVRPSPETIQLLIDELRDPKYGEYYLYFTNVAKKSALERLAEADDHEVVKSVQEIFADYVVVNPDLFSLNVTLPQRKIWAGSPDTWNPDTLQRCSEGLSAVLLSLKKSH</sequence>
<name>A0A8H7N411_BIOOC</name>
<comment type="similarity">
    <text evidence="1">Belongs to the STXBP/unc-18/SEC1 family.</text>
</comment>
<dbReference type="InterPro" id="IPR001619">
    <property type="entry name" value="Sec1-like"/>
</dbReference>
<organism evidence="2 3">
    <name type="scientific">Bionectria ochroleuca</name>
    <name type="common">Gliocladium roseum</name>
    <dbReference type="NCBI Taxonomy" id="29856"/>
    <lineage>
        <taxon>Eukaryota</taxon>
        <taxon>Fungi</taxon>
        <taxon>Dikarya</taxon>
        <taxon>Ascomycota</taxon>
        <taxon>Pezizomycotina</taxon>
        <taxon>Sordariomycetes</taxon>
        <taxon>Hypocreomycetidae</taxon>
        <taxon>Hypocreales</taxon>
        <taxon>Bionectriaceae</taxon>
        <taxon>Clonostachys</taxon>
    </lineage>
</organism>
<dbReference type="InterPro" id="IPR036045">
    <property type="entry name" value="Sec1-like_sf"/>
</dbReference>
<dbReference type="InterPro" id="IPR043154">
    <property type="entry name" value="Sec-1-like_dom1"/>
</dbReference>
<dbReference type="GO" id="GO:0016192">
    <property type="term" value="P:vesicle-mediated transport"/>
    <property type="evidence" value="ECO:0007669"/>
    <property type="project" value="InterPro"/>
</dbReference>
<comment type="caution">
    <text evidence="2">The sequence shown here is derived from an EMBL/GenBank/DDBJ whole genome shotgun (WGS) entry which is preliminary data.</text>
</comment>
<reference evidence="2" key="1">
    <citation type="submission" date="2020-10" db="EMBL/GenBank/DDBJ databases">
        <title>High-Quality Genome Resource of Clonostachys rosea strain S41 by Oxford Nanopore Long-Read Sequencing.</title>
        <authorList>
            <person name="Wang H."/>
        </authorList>
    </citation>
    <scope>NUCLEOTIDE SEQUENCE</scope>
    <source>
        <strain evidence="2">S41</strain>
    </source>
</reference>
<dbReference type="Gene3D" id="3.40.50.2060">
    <property type="match status" value="1"/>
</dbReference>
<dbReference type="PANTHER" id="PTHR11679">
    <property type="entry name" value="VESICLE PROTEIN SORTING-ASSOCIATED"/>
    <property type="match status" value="1"/>
</dbReference>
<protein>
    <recommendedName>
        <fullName evidence="4">Vacuolar protein sorting-associated protein 45</fullName>
    </recommendedName>
</protein>